<dbReference type="EMBL" id="HBUF01210060">
    <property type="protein sequence ID" value="CAG6665265.1"/>
    <property type="molecule type" value="Transcribed_RNA"/>
</dbReference>
<keyword evidence="3" id="KW-0963">Cytoplasm</keyword>
<keyword evidence="5" id="KW-0479">Metal-binding</keyword>
<organism evidence="8">
    <name type="scientific">Cacopsylla melanoneura</name>
    <dbReference type="NCBI Taxonomy" id="428564"/>
    <lineage>
        <taxon>Eukaryota</taxon>
        <taxon>Metazoa</taxon>
        <taxon>Ecdysozoa</taxon>
        <taxon>Arthropoda</taxon>
        <taxon>Hexapoda</taxon>
        <taxon>Insecta</taxon>
        <taxon>Pterygota</taxon>
        <taxon>Neoptera</taxon>
        <taxon>Paraneoptera</taxon>
        <taxon>Hemiptera</taxon>
        <taxon>Sternorrhyncha</taxon>
        <taxon>Psylloidea</taxon>
        <taxon>Psyllidae</taxon>
        <taxon>Psyllinae</taxon>
        <taxon>Cacopsylla</taxon>
    </lineage>
</organism>
<dbReference type="Pfam" id="PF00227">
    <property type="entry name" value="Proteasome"/>
    <property type="match status" value="1"/>
</dbReference>
<dbReference type="PROSITE" id="PS51476">
    <property type="entry name" value="PROTEASOME_BETA_2"/>
    <property type="match status" value="1"/>
</dbReference>
<dbReference type="InterPro" id="IPR023333">
    <property type="entry name" value="Proteasome_suB-type"/>
</dbReference>
<dbReference type="EMBL" id="HBUF01063011">
    <property type="protein sequence ID" value="CAG6626606.1"/>
    <property type="molecule type" value="Transcribed_RNA"/>
</dbReference>
<evidence type="ECO:0000313" key="8">
    <source>
        <dbReference type="EMBL" id="CAG6665265.1"/>
    </source>
</evidence>
<accession>A0A8D8SBI6</accession>
<comment type="similarity">
    <text evidence="2">Belongs to the peptidase T1B family. HslV subfamily.</text>
</comment>
<evidence type="ECO:0000256" key="4">
    <source>
        <dbReference type="ARBA" id="ARBA00022670"/>
    </source>
</evidence>
<dbReference type="NCBIfam" id="NF003964">
    <property type="entry name" value="PRK05456.1"/>
    <property type="match status" value="1"/>
</dbReference>
<evidence type="ECO:0000256" key="3">
    <source>
        <dbReference type="ARBA" id="ARBA00022490"/>
    </source>
</evidence>
<evidence type="ECO:0000256" key="7">
    <source>
        <dbReference type="ARBA" id="ARBA00026071"/>
    </source>
</evidence>
<keyword evidence="4 8" id="KW-0645">Protease</keyword>
<name>A0A8D8SBI6_9HEMI</name>
<dbReference type="InterPro" id="IPR029055">
    <property type="entry name" value="Ntn_hydrolases_N"/>
</dbReference>
<protein>
    <submittedName>
        <fullName evidence="8">ATP-dependent protease subunit HslV</fullName>
    </submittedName>
</protein>
<evidence type="ECO:0000256" key="5">
    <source>
        <dbReference type="ARBA" id="ARBA00022723"/>
    </source>
</evidence>
<dbReference type="GO" id="GO:0009376">
    <property type="term" value="C:HslUV protease complex"/>
    <property type="evidence" value="ECO:0007669"/>
    <property type="project" value="InterPro"/>
</dbReference>
<dbReference type="AlphaFoldDB" id="A0A8D8SBI6"/>
<dbReference type="Gene3D" id="3.60.20.10">
    <property type="entry name" value="Glutamine Phosphoribosylpyrophosphate, subunit 1, domain 1"/>
    <property type="match status" value="1"/>
</dbReference>
<dbReference type="GO" id="GO:0005839">
    <property type="term" value="C:proteasome core complex"/>
    <property type="evidence" value="ECO:0007669"/>
    <property type="project" value="InterPro"/>
</dbReference>
<evidence type="ECO:0000256" key="1">
    <source>
        <dbReference type="ARBA" id="ARBA00004496"/>
    </source>
</evidence>
<dbReference type="EMBL" id="HBUF01210061">
    <property type="protein sequence ID" value="CAG6665267.1"/>
    <property type="molecule type" value="Transcribed_RNA"/>
</dbReference>
<proteinExistence type="inferred from homology"/>
<dbReference type="NCBIfam" id="TIGR03692">
    <property type="entry name" value="ATP_dep_HslV"/>
    <property type="match status" value="1"/>
</dbReference>
<dbReference type="GO" id="GO:0004298">
    <property type="term" value="F:threonine-type endopeptidase activity"/>
    <property type="evidence" value="ECO:0007669"/>
    <property type="project" value="InterPro"/>
</dbReference>
<dbReference type="EMBL" id="HBUF01583889">
    <property type="protein sequence ID" value="CAG6771129.1"/>
    <property type="molecule type" value="Transcribed_RNA"/>
</dbReference>
<comment type="subcellular location">
    <subcellularLocation>
        <location evidence="1">Cytoplasm</location>
    </subcellularLocation>
</comment>
<dbReference type="InterPro" id="IPR022281">
    <property type="entry name" value="ATP-dep_Prtase_HsIV_su"/>
</dbReference>
<sequence length="173" mass="18957">MTTILSVSRDGKTAMGGDGQATLGNIIIKTNCEKVKYMYNNKIIAGFAGSISDSFKLFEIFEKKLEINNGKLIKAAIDLAKDWRDDKILRRLETFLAVANKTNSLIITGLGDIIKPEHNLIGIGSGGIYALAAARVLLENTKLSARIIVEKSLKIASDICIYTNKNIIIKELK</sequence>
<dbReference type="PANTHER" id="PTHR32194">
    <property type="entry name" value="METALLOPROTEASE TLDD"/>
    <property type="match status" value="1"/>
</dbReference>
<dbReference type="PANTHER" id="PTHR32194:SF0">
    <property type="entry name" value="ATP-DEPENDENT PROTEASE SUBUNIT HSLV"/>
    <property type="match status" value="1"/>
</dbReference>
<dbReference type="EMBL" id="HBUF01404256">
    <property type="protein sequence ID" value="CAG6737695.1"/>
    <property type="molecule type" value="Transcribed_RNA"/>
</dbReference>
<evidence type="ECO:0000256" key="6">
    <source>
        <dbReference type="ARBA" id="ARBA00022801"/>
    </source>
</evidence>
<dbReference type="GO" id="GO:0046872">
    <property type="term" value="F:metal ion binding"/>
    <property type="evidence" value="ECO:0007669"/>
    <property type="project" value="UniProtKB-KW"/>
</dbReference>
<reference evidence="8" key="1">
    <citation type="submission" date="2021-05" db="EMBL/GenBank/DDBJ databases">
        <authorList>
            <person name="Alioto T."/>
            <person name="Alioto T."/>
            <person name="Gomez Garrido J."/>
        </authorList>
    </citation>
    <scope>NUCLEOTIDE SEQUENCE</scope>
</reference>
<dbReference type="SUPFAM" id="SSF56235">
    <property type="entry name" value="N-terminal nucleophile aminohydrolases (Ntn hydrolases)"/>
    <property type="match status" value="1"/>
</dbReference>
<keyword evidence="6" id="KW-0378">Hydrolase</keyword>
<comment type="subunit">
    <text evidence="7">The 26S proteasome consists of a 20S proteasome core and two 19S regulatory subunits. The 20S proteasome core is composed of 28 subunits that are arranged in four stacked rings, resulting in a barrel-shaped structure. The two end rings are each formed by seven alpha subunits, and the two central rings are each formed by seven beta subunits. The catalytic chamber with the active sites is on the inside of the barrel.</text>
</comment>
<dbReference type="InterPro" id="IPR001353">
    <property type="entry name" value="Proteasome_sua/b"/>
</dbReference>
<evidence type="ECO:0000256" key="2">
    <source>
        <dbReference type="ARBA" id="ARBA00006053"/>
    </source>
</evidence>
<dbReference type="EMBL" id="HBUF01063010">
    <property type="protein sequence ID" value="CAG6626604.1"/>
    <property type="molecule type" value="Transcribed_RNA"/>
</dbReference>
<dbReference type="GO" id="GO:0051603">
    <property type="term" value="P:proteolysis involved in protein catabolic process"/>
    <property type="evidence" value="ECO:0007669"/>
    <property type="project" value="InterPro"/>
</dbReference>